<reference evidence="1" key="1">
    <citation type="journal article" date="2021" name="New Phytol.">
        <title>Evolutionary innovations through gain and loss of genes in the ectomycorrhizal Boletales.</title>
        <authorList>
            <person name="Wu G."/>
            <person name="Miyauchi S."/>
            <person name="Morin E."/>
            <person name="Kuo A."/>
            <person name="Drula E."/>
            <person name="Varga T."/>
            <person name="Kohler A."/>
            <person name="Feng B."/>
            <person name="Cao Y."/>
            <person name="Lipzen A."/>
            <person name="Daum C."/>
            <person name="Hundley H."/>
            <person name="Pangilinan J."/>
            <person name="Johnson J."/>
            <person name="Barry K."/>
            <person name="LaButti K."/>
            <person name="Ng V."/>
            <person name="Ahrendt S."/>
            <person name="Min B."/>
            <person name="Choi I.G."/>
            <person name="Park H."/>
            <person name="Plett J.M."/>
            <person name="Magnuson J."/>
            <person name="Spatafora J.W."/>
            <person name="Nagy L.G."/>
            <person name="Henrissat B."/>
            <person name="Grigoriev I.V."/>
            <person name="Yang Z.L."/>
            <person name="Xu J."/>
            <person name="Martin F.M."/>
        </authorList>
    </citation>
    <scope>NUCLEOTIDE SEQUENCE</scope>
    <source>
        <strain evidence="1">KUC20120723A-06</strain>
    </source>
</reference>
<organism evidence="1 2">
    <name type="scientific">Leucogyrophana mollusca</name>
    <dbReference type="NCBI Taxonomy" id="85980"/>
    <lineage>
        <taxon>Eukaryota</taxon>
        <taxon>Fungi</taxon>
        <taxon>Dikarya</taxon>
        <taxon>Basidiomycota</taxon>
        <taxon>Agaricomycotina</taxon>
        <taxon>Agaricomycetes</taxon>
        <taxon>Agaricomycetidae</taxon>
        <taxon>Boletales</taxon>
        <taxon>Boletales incertae sedis</taxon>
        <taxon>Leucogyrophana</taxon>
    </lineage>
</organism>
<accession>A0ACB8BNV1</accession>
<evidence type="ECO:0000313" key="2">
    <source>
        <dbReference type="Proteomes" id="UP000790709"/>
    </source>
</evidence>
<gene>
    <name evidence="1" type="ORF">BV22DRAFT_1046029</name>
</gene>
<dbReference type="EMBL" id="MU266381">
    <property type="protein sequence ID" value="KAH7926552.1"/>
    <property type="molecule type" value="Genomic_DNA"/>
</dbReference>
<keyword evidence="2" id="KW-1185">Reference proteome</keyword>
<protein>
    <submittedName>
        <fullName evidence="1">Uncharacterized protein</fullName>
    </submittedName>
</protein>
<evidence type="ECO:0000313" key="1">
    <source>
        <dbReference type="EMBL" id="KAH7926552.1"/>
    </source>
</evidence>
<proteinExistence type="predicted"/>
<name>A0ACB8BNV1_9AGAM</name>
<dbReference type="Proteomes" id="UP000790709">
    <property type="component" value="Unassembled WGS sequence"/>
</dbReference>
<sequence length="166" mass="17892">MSRRSLMHERRIAPGPTSRGTRAGGRRRGAVEGYDAVVWGALACEAAVPRERMDSHELAVGGAEVGRVEERGEGGISVWQGWTRHLAWDYSSPGGRTRVCLGLDREPLSVGNDSGRPGGRVASKGSCIGAIELCSSIYGPHCWNILGIDQVEEYVLVVRSEDVDFG</sequence>
<comment type="caution">
    <text evidence="1">The sequence shown here is derived from an EMBL/GenBank/DDBJ whole genome shotgun (WGS) entry which is preliminary data.</text>
</comment>